<dbReference type="AlphaFoldDB" id="A0A813IT68"/>
<dbReference type="Proteomes" id="UP000626109">
    <property type="component" value="Unassembled WGS sequence"/>
</dbReference>
<dbReference type="EMBL" id="CAJNNW010014230">
    <property type="protein sequence ID" value="CAE8656360.1"/>
    <property type="molecule type" value="Genomic_DNA"/>
</dbReference>
<feature type="non-terminal residue" evidence="2">
    <location>
        <position position="83"/>
    </location>
</feature>
<protein>
    <submittedName>
        <fullName evidence="2">Uncharacterized protein</fullName>
    </submittedName>
</protein>
<gene>
    <name evidence="2" type="ORF">PGLA2088_LOCUS12145</name>
</gene>
<feature type="region of interest" description="Disordered" evidence="1">
    <location>
        <begin position="48"/>
        <end position="83"/>
    </location>
</feature>
<comment type="caution">
    <text evidence="2">The sequence shown here is derived from an EMBL/GenBank/DDBJ whole genome shotgun (WGS) entry which is preliminary data.</text>
</comment>
<evidence type="ECO:0000313" key="2">
    <source>
        <dbReference type="EMBL" id="CAE8656360.1"/>
    </source>
</evidence>
<reference evidence="2" key="1">
    <citation type="submission" date="2021-02" db="EMBL/GenBank/DDBJ databases">
        <authorList>
            <person name="Dougan E. K."/>
            <person name="Rhodes N."/>
            <person name="Thang M."/>
            <person name="Chan C."/>
        </authorList>
    </citation>
    <scope>NUCLEOTIDE SEQUENCE</scope>
</reference>
<evidence type="ECO:0000313" key="3">
    <source>
        <dbReference type="Proteomes" id="UP000626109"/>
    </source>
</evidence>
<name>A0A813IT68_POLGL</name>
<feature type="compositionally biased region" description="Basic and acidic residues" evidence="1">
    <location>
        <begin position="52"/>
        <end position="62"/>
    </location>
</feature>
<sequence>SFVRDPVNIDATASLMRSNDDFAPRYDQRILQAYFSDRGFTSSIEDELADGLGRDPSAKDTGRQGAPYFRNNDDKQQHISCKR</sequence>
<evidence type="ECO:0000256" key="1">
    <source>
        <dbReference type="SAM" id="MobiDB-lite"/>
    </source>
</evidence>
<accession>A0A813IT68</accession>
<proteinExistence type="predicted"/>
<organism evidence="2 3">
    <name type="scientific">Polarella glacialis</name>
    <name type="common">Dinoflagellate</name>
    <dbReference type="NCBI Taxonomy" id="89957"/>
    <lineage>
        <taxon>Eukaryota</taxon>
        <taxon>Sar</taxon>
        <taxon>Alveolata</taxon>
        <taxon>Dinophyceae</taxon>
        <taxon>Suessiales</taxon>
        <taxon>Suessiaceae</taxon>
        <taxon>Polarella</taxon>
    </lineage>
</organism>